<reference evidence="1 2" key="1">
    <citation type="journal article" date="2005" name="Nature">
        <title>The genome of the social amoeba Dictyostelium discoideum.</title>
        <authorList>
            <consortium name="The Dictyostelium discoideum Sequencing Consortium"/>
            <person name="Eichinger L."/>
            <person name="Pachebat J.A."/>
            <person name="Glockner G."/>
            <person name="Rajandream M.A."/>
            <person name="Sucgang R."/>
            <person name="Berriman M."/>
            <person name="Song J."/>
            <person name="Olsen R."/>
            <person name="Szafranski K."/>
            <person name="Xu Q."/>
            <person name="Tunggal B."/>
            <person name="Kummerfeld S."/>
            <person name="Madera M."/>
            <person name="Konfortov B.A."/>
            <person name="Rivero F."/>
            <person name="Bankier A.T."/>
            <person name="Lehmann R."/>
            <person name="Hamlin N."/>
            <person name="Davies R."/>
            <person name="Gaudet P."/>
            <person name="Fey P."/>
            <person name="Pilcher K."/>
            <person name="Chen G."/>
            <person name="Saunders D."/>
            <person name="Sodergren E."/>
            <person name="Davis P."/>
            <person name="Kerhornou A."/>
            <person name="Nie X."/>
            <person name="Hall N."/>
            <person name="Anjard C."/>
            <person name="Hemphill L."/>
            <person name="Bason N."/>
            <person name="Farbrother P."/>
            <person name="Desany B."/>
            <person name="Just E."/>
            <person name="Morio T."/>
            <person name="Rost R."/>
            <person name="Churcher C."/>
            <person name="Cooper J."/>
            <person name="Haydock S."/>
            <person name="van Driessche N."/>
            <person name="Cronin A."/>
            <person name="Goodhead I."/>
            <person name="Muzny D."/>
            <person name="Mourier T."/>
            <person name="Pain A."/>
            <person name="Lu M."/>
            <person name="Harper D."/>
            <person name="Lindsay R."/>
            <person name="Hauser H."/>
            <person name="James K."/>
            <person name="Quiles M."/>
            <person name="Madan Babu M."/>
            <person name="Saito T."/>
            <person name="Buchrieser C."/>
            <person name="Wardroper A."/>
            <person name="Felder M."/>
            <person name="Thangavelu M."/>
            <person name="Johnson D."/>
            <person name="Knights A."/>
            <person name="Loulseged H."/>
            <person name="Mungall K."/>
            <person name="Oliver K."/>
            <person name="Price C."/>
            <person name="Quail M.A."/>
            <person name="Urushihara H."/>
            <person name="Hernandez J."/>
            <person name="Rabbinowitsch E."/>
            <person name="Steffen D."/>
            <person name="Sanders M."/>
            <person name="Ma J."/>
            <person name="Kohara Y."/>
            <person name="Sharp S."/>
            <person name="Simmonds M."/>
            <person name="Spiegler S."/>
            <person name="Tivey A."/>
            <person name="Sugano S."/>
            <person name="White B."/>
            <person name="Walker D."/>
            <person name="Woodward J."/>
            <person name="Winckler T."/>
            <person name="Tanaka Y."/>
            <person name="Shaulsky G."/>
            <person name="Schleicher M."/>
            <person name="Weinstock G."/>
            <person name="Rosenthal A."/>
            <person name="Cox E.C."/>
            <person name="Chisholm R.L."/>
            <person name="Gibbs R."/>
            <person name="Loomis W.F."/>
            <person name="Platzer M."/>
            <person name="Kay R.R."/>
            <person name="Williams J."/>
            <person name="Dear P.H."/>
            <person name="Noegel A.A."/>
            <person name="Barrell B."/>
            <person name="Kuspa A."/>
        </authorList>
    </citation>
    <scope>NUCLEOTIDE SEQUENCE [LARGE SCALE GENOMIC DNA]</scope>
    <source>
        <strain evidence="1 2">AX4</strain>
    </source>
</reference>
<dbReference type="dictyBase" id="DDB_G0293020"/>
<dbReference type="HOGENOM" id="CLU_851063_0_0_1"/>
<dbReference type="AlphaFoldDB" id="Q54CF2"/>
<keyword evidence="2" id="KW-1185">Reference proteome</keyword>
<name>Q54CF2_DICDI</name>
<comment type="caution">
    <text evidence="1">The sequence shown here is derived from an EMBL/GenBank/DDBJ whole genome shotgun (WGS) entry which is preliminary data.</text>
</comment>
<sequence>MKILKKNTIKKNNTDTYTKEKVKKDKENGVPKLKLIKVDQFSFVDMSSIKLESDILKFIENNKKLLDLYNGFVIDKQVEINEFINGDYVKQAYLYKGLVIINTLTESNIHAITVGIINDTLAVYRWNNAEVGTAGTGSIAINQNTCQQPDGQLYRVPQFPLLQNPFPVFAQDVYYKSLPPPAAMQKIILYFNVPTINALLFIQIYDRDPLYGGNFKAVAGLYQRNFSIIYPSSIISFGSQPLSANDIATYNQLSNNTPITGYLHNNNNLNNNPNNQMFIITINQETLYNNPVPVGTGPLELNLFIVKQKMDLVADFPATF</sequence>
<dbReference type="RefSeq" id="XP_629267.1">
    <property type="nucleotide sequence ID" value="XM_629265.1"/>
</dbReference>
<dbReference type="PhylomeDB" id="Q54CF2"/>
<dbReference type="GeneID" id="8628987"/>
<dbReference type="VEuPathDB" id="AmoebaDB:DDB_G0293020"/>
<protein>
    <submittedName>
        <fullName evidence="1">Uncharacterized protein</fullName>
    </submittedName>
</protein>
<dbReference type="PaxDb" id="44689-DDB0191719"/>
<organism evidence="1 2">
    <name type="scientific">Dictyostelium discoideum</name>
    <name type="common">Social amoeba</name>
    <dbReference type="NCBI Taxonomy" id="44689"/>
    <lineage>
        <taxon>Eukaryota</taxon>
        <taxon>Amoebozoa</taxon>
        <taxon>Evosea</taxon>
        <taxon>Eumycetozoa</taxon>
        <taxon>Dictyostelia</taxon>
        <taxon>Dictyosteliales</taxon>
        <taxon>Dictyosteliaceae</taxon>
        <taxon>Dictyostelium</taxon>
    </lineage>
</organism>
<dbReference type="InParanoid" id="Q54CF2"/>
<dbReference type="Proteomes" id="UP000002195">
    <property type="component" value="Unassembled WGS sequence"/>
</dbReference>
<dbReference type="OMA" id="NIHAITV"/>
<evidence type="ECO:0000313" key="2">
    <source>
        <dbReference type="Proteomes" id="UP000002195"/>
    </source>
</evidence>
<gene>
    <name evidence="1" type="ORF">DDB_G0293020</name>
</gene>
<dbReference type="KEGG" id="ddi:DDB_G0293020"/>
<dbReference type="EMBL" id="AAFI02000199">
    <property type="protein sequence ID" value="EAL60862.1"/>
    <property type="molecule type" value="Genomic_DNA"/>
</dbReference>
<evidence type="ECO:0000313" key="1">
    <source>
        <dbReference type="EMBL" id="EAL60862.1"/>
    </source>
</evidence>
<dbReference type="FunCoup" id="Q54CF2">
    <property type="interactions" value="62"/>
</dbReference>
<accession>Q54CF2</accession>
<proteinExistence type="predicted"/>